<reference evidence="2" key="1">
    <citation type="journal article" date="2013" name="Mol. Plant Microbe Interact.">
        <title>Global aspects of pacC regulation of pathogenicity genes in Colletotrichum gloeosporioides as revealed by transcriptome analysis.</title>
        <authorList>
            <person name="Alkan N."/>
            <person name="Meng X."/>
            <person name="Friedlander G."/>
            <person name="Reuveni E."/>
            <person name="Sukno S."/>
            <person name="Sherman A."/>
            <person name="Thon M."/>
            <person name="Fluhr R."/>
            <person name="Prusky D."/>
        </authorList>
    </citation>
    <scope>NUCLEOTIDE SEQUENCE [LARGE SCALE GENOMIC DNA]</scope>
    <source>
        <strain evidence="2">Cg-14</strain>
    </source>
</reference>
<sequence length="16" mass="1916">MTPFVFFSAFYAEIFV</sequence>
<dbReference type="AlphaFoldDB" id="T0KH13"/>
<organism evidence="1 2">
    <name type="scientific">Colletotrichum gloeosporioides (strain Cg-14)</name>
    <name type="common">Anthracnose fungus</name>
    <name type="synonym">Glomerella cingulata</name>
    <dbReference type="NCBI Taxonomy" id="1237896"/>
    <lineage>
        <taxon>Eukaryota</taxon>
        <taxon>Fungi</taxon>
        <taxon>Dikarya</taxon>
        <taxon>Ascomycota</taxon>
        <taxon>Pezizomycotina</taxon>
        <taxon>Sordariomycetes</taxon>
        <taxon>Hypocreomycetidae</taxon>
        <taxon>Glomerellales</taxon>
        <taxon>Glomerellaceae</taxon>
        <taxon>Colletotrichum</taxon>
        <taxon>Colletotrichum gloeosporioides species complex</taxon>
    </lineage>
</organism>
<comment type="caution">
    <text evidence="1">The sequence shown here is derived from an EMBL/GenBank/DDBJ whole genome shotgun (WGS) entry which is preliminary data.</text>
</comment>
<evidence type="ECO:0000313" key="2">
    <source>
        <dbReference type="Proteomes" id="UP000015530"/>
    </source>
</evidence>
<dbReference type="Proteomes" id="UP000015530">
    <property type="component" value="Unassembled WGS sequence"/>
</dbReference>
<name>T0KH13_COLGC</name>
<dbReference type="EMBL" id="AMYD01001834">
    <property type="protein sequence ID" value="EQB51409.1"/>
    <property type="molecule type" value="Genomic_DNA"/>
</dbReference>
<proteinExistence type="predicted"/>
<protein>
    <submittedName>
        <fullName evidence="1">Uncharacterized protein</fullName>
    </submittedName>
</protein>
<evidence type="ECO:0000313" key="1">
    <source>
        <dbReference type="EMBL" id="EQB51409.1"/>
    </source>
</evidence>
<gene>
    <name evidence="1" type="ORF">CGLO_09053</name>
</gene>
<accession>T0KH13</accession>
<dbReference type="HOGENOM" id="CLU_3433118_0_0_1"/>